<dbReference type="InterPro" id="IPR039422">
    <property type="entry name" value="MarR/SlyA-like"/>
</dbReference>
<feature type="domain" description="HTH marR-type" evidence="1">
    <location>
        <begin position="39"/>
        <end position="141"/>
    </location>
</feature>
<dbReference type="Gene3D" id="1.10.10.10">
    <property type="entry name" value="Winged helix-like DNA-binding domain superfamily/Winged helix DNA-binding domain"/>
    <property type="match status" value="1"/>
</dbReference>
<dbReference type="EMBL" id="CADCUY010000466">
    <property type="protein sequence ID" value="CAA9425032.1"/>
    <property type="molecule type" value="Genomic_DNA"/>
</dbReference>
<dbReference type="GO" id="GO:0003700">
    <property type="term" value="F:DNA-binding transcription factor activity"/>
    <property type="evidence" value="ECO:0007669"/>
    <property type="project" value="InterPro"/>
</dbReference>
<dbReference type="SMART" id="SM00347">
    <property type="entry name" value="HTH_MARR"/>
    <property type="match status" value="1"/>
</dbReference>
<sequence>MSSTPAEGREVPWLDDDELADWLAISGVLLVLPAVLDAQLQRDAGVSLFSYLVMARLSEVPERTLQMSQLAAITHGSLSKLSHAVTSLERHGWVRRRPSGEGRATVATLTDAGHEKLVRTAPGHVATVREVVLDPLAPQQRRALADAAALVLGALGAAGALRVADRPSSGG</sequence>
<reference evidence="2" key="1">
    <citation type="submission" date="2020-02" db="EMBL/GenBank/DDBJ databases">
        <authorList>
            <person name="Meier V. D."/>
        </authorList>
    </citation>
    <scope>NUCLEOTIDE SEQUENCE</scope>
    <source>
        <strain evidence="2">AVDCRST_MAG35</strain>
    </source>
</reference>
<evidence type="ECO:0000259" key="1">
    <source>
        <dbReference type="SMART" id="SM00347"/>
    </source>
</evidence>
<dbReference type="PANTHER" id="PTHR33164:SF99">
    <property type="entry name" value="MARR FAMILY REGULATORY PROTEIN"/>
    <property type="match status" value="1"/>
</dbReference>
<proteinExistence type="predicted"/>
<protein>
    <submittedName>
        <fullName evidence="2">Transcriptional regulator, MarR family</fullName>
    </submittedName>
</protein>
<accession>A0A6J4PVZ0</accession>
<organism evidence="2">
    <name type="scientific">uncultured Quadrisphaera sp</name>
    <dbReference type="NCBI Taxonomy" id="904978"/>
    <lineage>
        <taxon>Bacteria</taxon>
        <taxon>Bacillati</taxon>
        <taxon>Actinomycetota</taxon>
        <taxon>Actinomycetes</taxon>
        <taxon>Kineosporiales</taxon>
        <taxon>Kineosporiaceae</taxon>
        <taxon>Quadrisphaera</taxon>
        <taxon>environmental samples</taxon>
    </lineage>
</organism>
<evidence type="ECO:0000313" key="2">
    <source>
        <dbReference type="EMBL" id="CAA9425032.1"/>
    </source>
</evidence>
<dbReference type="InterPro" id="IPR036390">
    <property type="entry name" value="WH_DNA-bd_sf"/>
</dbReference>
<dbReference type="InterPro" id="IPR000835">
    <property type="entry name" value="HTH_MarR-typ"/>
</dbReference>
<dbReference type="SUPFAM" id="SSF46785">
    <property type="entry name" value="Winged helix' DNA-binding domain"/>
    <property type="match status" value="1"/>
</dbReference>
<dbReference type="PANTHER" id="PTHR33164">
    <property type="entry name" value="TRANSCRIPTIONAL REGULATOR, MARR FAMILY"/>
    <property type="match status" value="1"/>
</dbReference>
<dbReference type="GO" id="GO:0006950">
    <property type="term" value="P:response to stress"/>
    <property type="evidence" value="ECO:0007669"/>
    <property type="project" value="TreeGrafter"/>
</dbReference>
<name>A0A6J4PVZ0_9ACTN</name>
<dbReference type="InterPro" id="IPR036388">
    <property type="entry name" value="WH-like_DNA-bd_sf"/>
</dbReference>
<dbReference type="AlphaFoldDB" id="A0A6J4PVZ0"/>
<gene>
    <name evidence="2" type="ORF">AVDCRST_MAG35-2253</name>
</gene>